<feature type="region of interest" description="Disordered" evidence="10">
    <location>
        <begin position="1058"/>
        <end position="1094"/>
    </location>
</feature>
<evidence type="ECO:0000256" key="9">
    <source>
        <dbReference type="ARBA" id="ARBA00023242"/>
    </source>
</evidence>
<dbReference type="OrthoDB" id="298344at2759"/>
<dbReference type="Pfam" id="PF10497">
    <property type="entry name" value="zf-4CXXC_R1"/>
    <property type="match status" value="1"/>
</dbReference>
<dbReference type="AlphaFoldDB" id="W4JYE2"/>
<name>W4JYE2_HETIT</name>
<dbReference type="PANTHER" id="PTHR31169">
    <property type="entry name" value="OS05G0300700 PROTEIN"/>
    <property type="match status" value="1"/>
</dbReference>
<dbReference type="Proteomes" id="UP000030671">
    <property type="component" value="Unassembled WGS sequence"/>
</dbReference>
<feature type="compositionally biased region" description="Polar residues" evidence="10">
    <location>
        <begin position="46"/>
        <end position="59"/>
    </location>
</feature>
<proteinExistence type="predicted"/>
<evidence type="ECO:0000256" key="5">
    <source>
        <dbReference type="ARBA" id="ARBA00022553"/>
    </source>
</evidence>
<keyword evidence="4" id="KW-1017">Isopeptide bond</keyword>
<dbReference type="KEGG" id="hir:HETIRDRAFT_454403"/>
<dbReference type="HOGENOM" id="CLU_274300_0_0_1"/>
<organism evidence="12 13">
    <name type="scientific">Heterobasidion irregulare (strain TC 32-1)</name>
    <dbReference type="NCBI Taxonomy" id="747525"/>
    <lineage>
        <taxon>Eukaryota</taxon>
        <taxon>Fungi</taxon>
        <taxon>Dikarya</taxon>
        <taxon>Basidiomycota</taxon>
        <taxon>Agaricomycotina</taxon>
        <taxon>Agaricomycetes</taxon>
        <taxon>Russulales</taxon>
        <taxon>Bondarzewiaceae</taxon>
        <taxon>Heterobasidion</taxon>
        <taxon>Heterobasidion annosum species complex</taxon>
    </lineage>
</organism>
<gene>
    <name evidence="12" type="ORF">HETIRDRAFT_454403</name>
</gene>
<feature type="compositionally biased region" description="Basic and acidic residues" evidence="10">
    <location>
        <begin position="360"/>
        <end position="381"/>
    </location>
</feature>
<feature type="compositionally biased region" description="Low complexity" evidence="10">
    <location>
        <begin position="397"/>
        <end position="409"/>
    </location>
</feature>
<dbReference type="eggNOG" id="ENOG502QU1W">
    <property type="taxonomic scope" value="Eukaryota"/>
</dbReference>
<evidence type="ECO:0000256" key="1">
    <source>
        <dbReference type="ARBA" id="ARBA00004123"/>
    </source>
</evidence>
<feature type="compositionally biased region" description="Polar residues" evidence="10">
    <location>
        <begin position="1064"/>
        <end position="1073"/>
    </location>
</feature>
<feature type="compositionally biased region" description="Polar residues" evidence="10">
    <location>
        <begin position="145"/>
        <end position="158"/>
    </location>
</feature>
<dbReference type="EMBL" id="KI925462">
    <property type="protein sequence ID" value="ETW78469.1"/>
    <property type="molecule type" value="Genomic_DNA"/>
</dbReference>
<dbReference type="RefSeq" id="XP_009550435.1">
    <property type="nucleotide sequence ID" value="XM_009552140.1"/>
</dbReference>
<feature type="compositionally biased region" description="Basic and acidic residues" evidence="10">
    <location>
        <begin position="722"/>
        <end position="731"/>
    </location>
</feature>
<keyword evidence="9" id="KW-0539">Nucleus</keyword>
<comment type="subcellular location">
    <subcellularLocation>
        <location evidence="2">Cytoplasm</location>
    </subcellularLocation>
    <subcellularLocation>
        <location evidence="1">Nucleus</location>
    </subcellularLocation>
</comment>
<evidence type="ECO:0000256" key="6">
    <source>
        <dbReference type="ARBA" id="ARBA00022843"/>
    </source>
</evidence>
<evidence type="ECO:0000256" key="2">
    <source>
        <dbReference type="ARBA" id="ARBA00004496"/>
    </source>
</evidence>
<dbReference type="GO" id="GO:0005634">
    <property type="term" value="C:nucleus"/>
    <property type="evidence" value="ECO:0007669"/>
    <property type="project" value="UniProtKB-SubCell"/>
</dbReference>
<dbReference type="PANTHER" id="PTHR31169:SF8">
    <property type="entry name" value="ZINC-FINGER DOMAIN OF MONOAMINE-OXIDASE A REPRESSOR R1 PROTEIN"/>
    <property type="match status" value="1"/>
</dbReference>
<dbReference type="GeneID" id="20676506"/>
<feature type="compositionally biased region" description="Basic and acidic residues" evidence="10">
    <location>
        <begin position="776"/>
        <end position="793"/>
    </location>
</feature>
<keyword evidence="6" id="KW-0832">Ubl conjugation</keyword>
<dbReference type="GO" id="GO:0006355">
    <property type="term" value="P:regulation of DNA-templated transcription"/>
    <property type="evidence" value="ECO:0007669"/>
    <property type="project" value="InterPro"/>
</dbReference>
<evidence type="ECO:0000256" key="8">
    <source>
        <dbReference type="ARBA" id="ARBA00023163"/>
    </source>
</evidence>
<keyword evidence="5" id="KW-0597">Phosphoprotein</keyword>
<keyword evidence="8" id="KW-0804">Transcription</keyword>
<keyword evidence="13" id="KW-1185">Reference proteome</keyword>
<sequence length="1169" mass="122742">MPEYSELANWDGALSDPPDARTDRSPYYRYPPQSTGDVPQVPAARSQFTDARSSSSLQPRASPLPRKYAPSYLSRPTPKPVHAHPRLPSSQPTASSSSTAQSLVSRLPPPEPAPWEHDPRMLAAPIIDLTDPDPDTPNHAHAPSYLNTLSTHDASTSLPAPDLPWSPFRGPDGPARPSDNPAGPQNALARALADPPQRDPSQALSHAAHQPSSPVARPPLNSTPDDEAAAMLAASLSERVRLPLSRPAPRSAPISHPPHLPLLPDQISPPPFASPLTPLASLDTSPASTHAPVAVAAPLRRSRRRRRRPARQVLAYVAVPPFPSGTSAADYHPMPDAIPAHAHESFHAAPSKAGRRKRARTDLHDGDAHGSPKKIRTEDSRAAPCPQPKPKPRRSHAQSAQGHAASASTAPPPPPPCATPAEDATLVDIFDLDAPYAHPVAALMVATRHIRAAMPPERPTTALPRASSVAGSIERAQARPTGSGDAVPTTGSEHAPCPDAEEFIAPVPALAAAAAADTYTSAPHPPLSEALPPLDLSHHPTHAFDDAGDVTMADHWSLDAPYTGIGAIDPAEHAQPHTAGFDDAVPAAGTWHAPCPDAEEPVVPTATAHAYTSGSPLLLSDALPTLGLPLYPAHAFGGGAGDVAMDDLWPLNAQYAGINTIDPSLLGGAPAEPSHHSPAPAPPTPSALRSPGSPGSLRSSSEASDDVPLALYAQPRARARIKSAEPSERSEQPSPDPSELRLQYPSSSPARQDEESDSDSDKSEFEPGPAAQKRVRTTEGAKTDKGKGRETRIEGQSSKRGPRATAVTYAQDSSFCHHCRNTTHLAKMGCTNGMLSGEQCKKLFCCRCVQKRYPDVVFDASKWFASCPYCLDICNCSVCSLRRGEAYLRERDGGWKRWGRDRDGGGSISYVPAPAGHTSAAVGPTTDTAPSVVPAERLSIAAYPSGTYFGTVYGLTGEKVGAAFVGSDQEEVVLRIAESPAPAPPAPSSSKKATTTHVFVGKPRKAWGKVRVREVDEHGNVVKARRRTTKKTGTLYIGSAEPLRARWKWRSLMAPMPDPFSDSPLASPTSSELSLPGPDEDDGDGDGGAWPGEVVLGEDAGLGEVPGLGLDLGLVGLSVVVPEPVVPGVAQEASGMQGAAVGLATTFGGLMSDQVTFAIAAGLRALHAA</sequence>
<feature type="compositionally biased region" description="Low complexity" evidence="10">
    <location>
        <begin position="88"/>
        <end position="102"/>
    </location>
</feature>
<feature type="compositionally biased region" description="Low complexity" evidence="10">
    <location>
        <begin position="686"/>
        <end position="701"/>
    </location>
</feature>
<protein>
    <recommendedName>
        <fullName evidence="11">Zinc-finger domain-containing protein</fullName>
    </recommendedName>
</protein>
<dbReference type="InParanoid" id="W4JYE2"/>
<feature type="region of interest" description="Disordered" evidence="10">
    <location>
        <begin position="1"/>
        <end position="226"/>
    </location>
</feature>
<evidence type="ECO:0000256" key="10">
    <source>
        <dbReference type="SAM" id="MobiDB-lite"/>
    </source>
</evidence>
<evidence type="ECO:0000256" key="3">
    <source>
        <dbReference type="ARBA" id="ARBA00022490"/>
    </source>
</evidence>
<evidence type="ECO:0000259" key="11">
    <source>
        <dbReference type="Pfam" id="PF10497"/>
    </source>
</evidence>
<evidence type="ECO:0000256" key="4">
    <source>
        <dbReference type="ARBA" id="ARBA00022499"/>
    </source>
</evidence>
<dbReference type="GO" id="GO:0005737">
    <property type="term" value="C:cytoplasm"/>
    <property type="evidence" value="ECO:0007669"/>
    <property type="project" value="UniProtKB-SubCell"/>
</dbReference>
<feature type="compositionally biased region" description="Low complexity" evidence="10">
    <location>
        <begin position="669"/>
        <end position="678"/>
    </location>
</feature>
<keyword evidence="7" id="KW-0805">Transcription regulation</keyword>
<evidence type="ECO:0000313" key="13">
    <source>
        <dbReference type="Proteomes" id="UP000030671"/>
    </source>
</evidence>
<reference evidence="12 13" key="1">
    <citation type="journal article" date="2012" name="New Phytol.">
        <title>Insight into trade-off between wood decay and parasitism from the genome of a fungal forest pathogen.</title>
        <authorList>
            <person name="Olson A."/>
            <person name="Aerts A."/>
            <person name="Asiegbu F."/>
            <person name="Belbahri L."/>
            <person name="Bouzid O."/>
            <person name="Broberg A."/>
            <person name="Canback B."/>
            <person name="Coutinho P.M."/>
            <person name="Cullen D."/>
            <person name="Dalman K."/>
            <person name="Deflorio G."/>
            <person name="van Diepen L.T."/>
            <person name="Dunand C."/>
            <person name="Duplessis S."/>
            <person name="Durling M."/>
            <person name="Gonthier P."/>
            <person name="Grimwood J."/>
            <person name="Fossdal C.G."/>
            <person name="Hansson D."/>
            <person name="Henrissat B."/>
            <person name="Hietala A."/>
            <person name="Himmelstrand K."/>
            <person name="Hoffmeister D."/>
            <person name="Hogberg N."/>
            <person name="James T.Y."/>
            <person name="Karlsson M."/>
            <person name="Kohler A."/>
            <person name="Kues U."/>
            <person name="Lee Y.H."/>
            <person name="Lin Y.C."/>
            <person name="Lind M."/>
            <person name="Lindquist E."/>
            <person name="Lombard V."/>
            <person name="Lucas S."/>
            <person name="Lunden K."/>
            <person name="Morin E."/>
            <person name="Murat C."/>
            <person name="Park J."/>
            <person name="Raffaello T."/>
            <person name="Rouze P."/>
            <person name="Salamov A."/>
            <person name="Schmutz J."/>
            <person name="Solheim H."/>
            <person name="Stahlberg J."/>
            <person name="Velez H."/>
            <person name="de Vries R.P."/>
            <person name="Wiebenga A."/>
            <person name="Woodward S."/>
            <person name="Yakovlev I."/>
            <person name="Garbelotto M."/>
            <person name="Martin F."/>
            <person name="Grigoriev I.V."/>
            <person name="Stenlid J."/>
        </authorList>
    </citation>
    <scope>NUCLEOTIDE SEQUENCE [LARGE SCALE GENOMIC DNA]</scope>
    <source>
        <strain evidence="12 13">TC 32-1</strain>
    </source>
</reference>
<feature type="region of interest" description="Disordered" evidence="10">
    <location>
        <begin position="471"/>
        <end position="499"/>
    </location>
</feature>
<dbReference type="InterPro" id="IPR018866">
    <property type="entry name" value="Znf-4CXXC_R1"/>
</dbReference>
<dbReference type="InterPro" id="IPR040221">
    <property type="entry name" value="CDCA7/CDA7L"/>
</dbReference>
<keyword evidence="3" id="KW-0963">Cytoplasm</keyword>
<evidence type="ECO:0000313" key="12">
    <source>
        <dbReference type="EMBL" id="ETW78469.1"/>
    </source>
</evidence>
<accession>W4JYE2</accession>
<feature type="region of interest" description="Disordered" evidence="10">
    <location>
        <begin position="666"/>
        <end position="804"/>
    </location>
</feature>
<evidence type="ECO:0000256" key="7">
    <source>
        <dbReference type="ARBA" id="ARBA00023015"/>
    </source>
</evidence>
<feature type="domain" description="Zinc-finger" evidence="11">
    <location>
        <begin position="812"/>
        <end position="886"/>
    </location>
</feature>
<feature type="region of interest" description="Disordered" evidence="10">
    <location>
        <begin position="347"/>
        <end position="421"/>
    </location>
</feature>